<dbReference type="PANTHER" id="PTHR43546">
    <property type="entry name" value="UPF0173 METAL-DEPENDENT HYDROLASE MJ1163-RELATED"/>
    <property type="match status" value="1"/>
</dbReference>
<name>A0A4R8DRN4_9BACT</name>
<keyword evidence="1" id="KW-0732">Signal</keyword>
<dbReference type="RefSeq" id="WP_133992937.1">
    <property type="nucleotide sequence ID" value="NZ_SODV01000001.1"/>
</dbReference>
<dbReference type="SUPFAM" id="SSF56281">
    <property type="entry name" value="Metallo-hydrolase/oxidoreductase"/>
    <property type="match status" value="1"/>
</dbReference>
<accession>A0A4R8DRN4</accession>
<dbReference type="InterPro" id="IPR036866">
    <property type="entry name" value="RibonucZ/Hydroxyglut_hydro"/>
</dbReference>
<dbReference type="Gene3D" id="3.60.15.10">
    <property type="entry name" value="Ribonuclease Z/Hydroxyacylglutathione hydrolase-like"/>
    <property type="match status" value="1"/>
</dbReference>
<dbReference type="OrthoDB" id="9789133at2"/>
<dbReference type="Proteomes" id="UP000294498">
    <property type="component" value="Unassembled WGS sequence"/>
</dbReference>
<dbReference type="AlphaFoldDB" id="A0A4R8DRN4"/>
<dbReference type="PANTHER" id="PTHR43546:SF3">
    <property type="entry name" value="UPF0173 METAL-DEPENDENT HYDROLASE MJ1163"/>
    <property type="match status" value="1"/>
</dbReference>
<reference evidence="2 3" key="1">
    <citation type="submission" date="2019-03" db="EMBL/GenBank/DDBJ databases">
        <title>Genomic Encyclopedia of Type Strains, Phase IV (KMG-IV): sequencing the most valuable type-strain genomes for metagenomic binning, comparative biology and taxonomic classification.</title>
        <authorList>
            <person name="Goeker M."/>
        </authorList>
    </citation>
    <scope>NUCLEOTIDE SEQUENCE [LARGE SCALE GENOMIC DNA]</scope>
    <source>
        <strain evidence="2 3">DSM 100059</strain>
    </source>
</reference>
<dbReference type="Pfam" id="PF13483">
    <property type="entry name" value="Lactamase_B_3"/>
    <property type="match status" value="1"/>
</dbReference>
<comment type="caution">
    <text evidence="2">The sequence shown here is derived from an EMBL/GenBank/DDBJ whole genome shotgun (WGS) entry which is preliminary data.</text>
</comment>
<organism evidence="2 3">
    <name type="scientific">Dinghuibacter silviterrae</name>
    <dbReference type="NCBI Taxonomy" id="1539049"/>
    <lineage>
        <taxon>Bacteria</taxon>
        <taxon>Pseudomonadati</taxon>
        <taxon>Bacteroidota</taxon>
        <taxon>Chitinophagia</taxon>
        <taxon>Chitinophagales</taxon>
        <taxon>Chitinophagaceae</taxon>
        <taxon>Dinghuibacter</taxon>
    </lineage>
</organism>
<proteinExistence type="predicted"/>
<protein>
    <submittedName>
        <fullName evidence="2">L-ascorbate metabolism protein UlaG (Beta-lactamase superfamily)</fullName>
    </submittedName>
</protein>
<sequence>MKAALLVLTAALLFSTANAQRIAPDVLFNGALTIQPINHATMVLTYKGKTIYVDPADASLLSGLNDPDLILVTDIHGDHYNAKALAAILKPSTILIVPKAVAALLPDDLKARATILNNGENISKLDIGITAIPMYNLPESPTAMHTKGRGNGYVLRLGSRNLYISGDTQGIPEMRALKNIDVAFVCMNLPYTMDIKEASDAVLAFKPKIVYPYHYRGQGGFADVAGFKTLVAAGDPSIDVRLRSWYSSQGK</sequence>
<keyword evidence="3" id="KW-1185">Reference proteome</keyword>
<gene>
    <name evidence="2" type="ORF">EDB95_1901</name>
</gene>
<dbReference type="InterPro" id="IPR050114">
    <property type="entry name" value="UPF0173_UPF0282_UlaG_hydrolase"/>
</dbReference>
<feature type="chain" id="PRO_5020986135" evidence="1">
    <location>
        <begin position="20"/>
        <end position="251"/>
    </location>
</feature>
<dbReference type="EMBL" id="SODV01000001">
    <property type="protein sequence ID" value="TDX00872.1"/>
    <property type="molecule type" value="Genomic_DNA"/>
</dbReference>
<evidence type="ECO:0000313" key="2">
    <source>
        <dbReference type="EMBL" id="TDX00872.1"/>
    </source>
</evidence>
<evidence type="ECO:0000256" key="1">
    <source>
        <dbReference type="SAM" id="SignalP"/>
    </source>
</evidence>
<evidence type="ECO:0000313" key="3">
    <source>
        <dbReference type="Proteomes" id="UP000294498"/>
    </source>
</evidence>
<feature type="signal peptide" evidence="1">
    <location>
        <begin position="1"/>
        <end position="19"/>
    </location>
</feature>